<keyword evidence="6 8" id="KW-1133">Transmembrane helix</keyword>
<evidence type="ECO:0000256" key="6">
    <source>
        <dbReference type="ARBA" id="ARBA00022989"/>
    </source>
</evidence>
<dbReference type="Pfam" id="PF03595">
    <property type="entry name" value="SLAC1"/>
    <property type="match status" value="1"/>
</dbReference>
<feature type="transmembrane region" description="Helical" evidence="8">
    <location>
        <begin position="317"/>
        <end position="336"/>
    </location>
</feature>
<evidence type="ECO:0000256" key="7">
    <source>
        <dbReference type="ARBA" id="ARBA00023136"/>
    </source>
</evidence>
<feature type="transmembrane region" description="Helical" evidence="8">
    <location>
        <begin position="117"/>
        <end position="137"/>
    </location>
</feature>
<organism evidence="9 10">
    <name type="scientific">Marinobacter subterrani</name>
    <dbReference type="NCBI Taxonomy" id="1658765"/>
    <lineage>
        <taxon>Bacteria</taxon>
        <taxon>Pseudomonadati</taxon>
        <taxon>Pseudomonadota</taxon>
        <taxon>Gammaproteobacteria</taxon>
        <taxon>Pseudomonadales</taxon>
        <taxon>Marinobacteraceae</taxon>
        <taxon>Marinobacter</taxon>
    </lineage>
</organism>
<dbReference type="Proteomes" id="UP000036102">
    <property type="component" value="Unassembled WGS sequence"/>
</dbReference>
<dbReference type="PANTHER" id="PTHR31686:SF1">
    <property type="entry name" value="SULFITE EFFLUX PUMP SSU1"/>
    <property type="match status" value="1"/>
</dbReference>
<dbReference type="InterPro" id="IPR038665">
    <property type="entry name" value="Voltage-dep_anion_channel_sf"/>
</dbReference>
<dbReference type="InterPro" id="IPR051629">
    <property type="entry name" value="Sulfite_efflux_TDT"/>
</dbReference>
<comment type="caution">
    <text evidence="9">The sequence shown here is derived from an EMBL/GenBank/DDBJ whole genome shotgun (WGS) entry which is preliminary data.</text>
</comment>
<gene>
    <name evidence="9" type="ORF">Msub_12386</name>
</gene>
<dbReference type="Gene3D" id="1.50.10.150">
    <property type="entry name" value="Voltage-dependent anion channel"/>
    <property type="match status" value="1"/>
</dbReference>
<feature type="transmembrane region" description="Helical" evidence="8">
    <location>
        <begin position="46"/>
        <end position="69"/>
    </location>
</feature>
<sequence>MTTKFQGALRLRRLIQTAAAELFPGYFAVVMATGATSVAADMLGYRVLALLLLASNCLAYSVLFLLTAIRAIWYPRLIVMDMMDHARGPGFFTLVAGNCILGVEFQMLLGWSMASAAFWWIGVVLWVLVMYLFFLAITTRENKPTLDVGINGAWLLAAVSTQAVAILTALVPWTGPEDLRLFFALCMFLIGCMLYLAIITLIFYRLTFLRLSAETLGPPYWINMGAVAITTLAGSTLIIRGQEGTLLADFLPFLRGFTLFFWSIATWWIPLLIGLMLWRHIMKRHRLQYEPQLWSMVFPLAMYTTGTLRLVDALGTPFLLAIPAVTFWLALASWLFTSLGMWRHFAGLVLKSPPG</sequence>
<accession>A0A0J7JDJ9</accession>
<comment type="similarity">
    <text evidence="2">Belongs to the tellurite-resistance/dicarboxylate transporter (TDT) family.</text>
</comment>
<dbReference type="PATRIC" id="fig|1658765.3.peg.2405"/>
<feature type="transmembrane region" description="Helical" evidence="8">
    <location>
        <begin position="21"/>
        <end position="40"/>
    </location>
</feature>
<name>A0A0J7JDJ9_9GAMM</name>
<dbReference type="CDD" id="cd09319">
    <property type="entry name" value="TDT_like_1"/>
    <property type="match status" value="1"/>
</dbReference>
<dbReference type="GO" id="GO:0000319">
    <property type="term" value="F:sulfite transmembrane transporter activity"/>
    <property type="evidence" value="ECO:0007669"/>
    <property type="project" value="TreeGrafter"/>
</dbReference>
<dbReference type="InterPro" id="IPR004695">
    <property type="entry name" value="SLAC1/Mae1/Ssu1/TehA"/>
</dbReference>
<dbReference type="EMBL" id="LFBU01000001">
    <property type="protein sequence ID" value="KMQ76177.1"/>
    <property type="molecule type" value="Genomic_DNA"/>
</dbReference>
<dbReference type="STRING" id="1658765.Msub_12386"/>
<feature type="transmembrane region" description="Helical" evidence="8">
    <location>
        <begin position="90"/>
        <end position="111"/>
    </location>
</feature>
<feature type="transmembrane region" description="Helical" evidence="8">
    <location>
        <begin position="181"/>
        <end position="208"/>
    </location>
</feature>
<evidence type="ECO:0000256" key="8">
    <source>
        <dbReference type="SAM" id="Phobius"/>
    </source>
</evidence>
<reference evidence="9 10" key="1">
    <citation type="submission" date="2015-06" db="EMBL/GenBank/DDBJ databases">
        <title>Marinobacter subterrani, a genetically tractable neutrophilic iron-oxidizing strain isolated from the Soudan Iron Mine.</title>
        <authorList>
            <person name="Bonis B.M."/>
            <person name="Gralnick J.A."/>
        </authorList>
    </citation>
    <scope>NUCLEOTIDE SEQUENCE [LARGE SCALE GENOMIC DNA]</scope>
    <source>
        <strain evidence="9 10">JG233</strain>
    </source>
</reference>
<keyword evidence="5 8" id="KW-0812">Transmembrane</keyword>
<feature type="transmembrane region" description="Helical" evidence="8">
    <location>
        <begin position="220"/>
        <end position="239"/>
    </location>
</feature>
<proteinExistence type="inferred from homology"/>
<dbReference type="AlphaFoldDB" id="A0A0J7JDJ9"/>
<evidence type="ECO:0000256" key="3">
    <source>
        <dbReference type="ARBA" id="ARBA00022448"/>
    </source>
</evidence>
<evidence type="ECO:0000313" key="9">
    <source>
        <dbReference type="EMBL" id="KMQ76177.1"/>
    </source>
</evidence>
<dbReference type="PANTHER" id="PTHR31686">
    <property type="match status" value="1"/>
</dbReference>
<comment type="subcellular location">
    <subcellularLocation>
        <location evidence="1">Cell membrane</location>
        <topology evidence="1">Multi-pass membrane protein</topology>
    </subcellularLocation>
</comment>
<keyword evidence="3" id="KW-0813">Transport</keyword>
<feature type="transmembrane region" description="Helical" evidence="8">
    <location>
        <begin position="149"/>
        <end position="175"/>
    </location>
</feature>
<evidence type="ECO:0000313" key="10">
    <source>
        <dbReference type="Proteomes" id="UP000036102"/>
    </source>
</evidence>
<keyword evidence="7 8" id="KW-0472">Membrane</keyword>
<keyword evidence="10" id="KW-1185">Reference proteome</keyword>
<keyword evidence="4" id="KW-1003">Cell membrane</keyword>
<feature type="transmembrane region" description="Helical" evidence="8">
    <location>
        <begin position="259"/>
        <end position="281"/>
    </location>
</feature>
<evidence type="ECO:0000256" key="4">
    <source>
        <dbReference type="ARBA" id="ARBA00022475"/>
    </source>
</evidence>
<protein>
    <submittedName>
        <fullName evidence="9">Tellurite resistance protein TehA</fullName>
    </submittedName>
</protein>
<dbReference type="RefSeq" id="WP_197083825.1">
    <property type="nucleotide sequence ID" value="NZ_LFBU01000001.1"/>
</dbReference>
<evidence type="ECO:0000256" key="2">
    <source>
        <dbReference type="ARBA" id="ARBA00008566"/>
    </source>
</evidence>
<dbReference type="GO" id="GO:0005886">
    <property type="term" value="C:plasma membrane"/>
    <property type="evidence" value="ECO:0007669"/>
    <property type="project" value="UniProtKB-SubCell"/>
</dbReference>
<evidence type="ECO:0000256" key="1">
    <source>
        <dbReference type="ARBA" id="ARBA00004651"/>
    </source>
</evidence>
<evidence type="ECO:0000256" key="5">
    <source>
        <dbReference type="ARBA" id="ARBA00022692"/>
    </source>
</evidence>
<feature type="transmembrane region" description="Helical" evidence="8">
    <location>
        <begin position="293"/>
        <end position="311"/>
    </location>
</feature>